<dbReference type="Gene3D" id="1.25.40.10">
    <property type="entry name" value="Tetratricopeptide repeat domain"/>
    <property type="match status" value="4"/>
</dbReference>
<feature type="repeat" description="PPR" evidence="4">
    <location>
        <begin position="345"/>
        <end position="379"/>
    </location>
</feature>
<keyword evidence="7" id="KW-1185">Reference proteome</keyword>
<dbReference type="Proteomes" id="UP001341281">
    <property type="component" value="Chromosome 03"/>
</dbReference>
<feature type="repeat" description="PPR" evidence="4">
    <location>
        <begin position="170"/>
        <end position="204"/>
    </location>
</feature>
<dbReference type="InterPro" id="IPR002885">
    <property type="entry name" value="PPR_rpt"/>
</dbReference>
<feature type="repeat" description="PPR" evidence="4">
    <location>
        <begin position="240"/>
        <end position="274"/>
    </location>
</feature>
<keyword evidence="2" id="KW-0677">Repeat</keyword>
<feature type="repeat" description="PPR" evidence="4">
    <location>
        <begin position="205"/>
        <end position="239"/>
    </location>
</feature>
<sequence>MAPSASASASTSPPLAAFASLLTSRRFAAAKAMLPTLLTPRLLELPFADLCASSLPRAAPPHAVAAFHDMLFRAYSDAGAADRAAEALDLTASRLGRLDPRSLTSSLLSLRRAGQLAAAAGLLRRALATCPDAVSPLCASVAIDGFCKSGRVDDARRLLDEMPHHGVRPNALCYNALLDAYTRRKDERRVVELLETMENDGVEATVGTYTILVDGLSAARDITKVEAVFDEMKAKNVAGDVYFYTAVITAYCRTGNVRRASEVFDECVGNGIEPNEHTYGALINGFCKIGQMEAAEMLLADMQGRGVGYNQIIFNTVIDGYCRKGMVDGALKVKAAMEKTGIKLDVYTYNTLACGLCRVNRMDEAKTLLHVMIENGVTPNYVSYTTLISIHCKEGDMVEATRLFREMKGQGAAPSVVTYNVMIDGYIKKGSIREAERFRKEMEKKGLVADVYTYASLIHGHCVNGKVDVALKLFEEMKQRGKKPNVVVYTALISGLAKEGRSEEAFQLYDDMLKAGLTPDDSLYSALVGSLHTDKRRDNLSQTSRLPFSSWIADLIAFISYNQTKKMTLTPGDWTKRMMISEQKEHAPISAAPLQSRVPSSDPGVPVCKIFQLSAPGITLTFSLVRYIGTRLWSMDYGVDMKLREEGQNRTHILAGLDLCLDIGAPALHLLKQREPIHTCFSFWILSSNSPCDEVSSCNTTNHKDQHKSPRTPVAQKKPSSGYDHCSVNLSRAYVPDDLARWRLPEQEEETVAAAGWSSSRRPSGGLMGDGLAESGNWVPPRHRIDWFLPGAGRVEASVFLSPMEARL</sequence>
<dbReference type="SUPFAM" id="SSF81901">
    <property type="entry name" value="HCP-like"/>
    <property type="match status" value="1"/>
</dbReference>
<dbReference type="NCBIfam" id="TIGR00756">
    <property type="entry name" value="PPR"/>
    <property type="match status" value="11"/>
</dbReference>
<feature type="repeat" description="PPR" evidence="4">
    <location>
        <begin position="415"/>
        <end position="449"/>
    </location>
</feature>
<feature type="repeat" description="PPR" evidence="4">
    <location>
        <begin position="275"/>
        <end position="309"/>
    </location>
</feature>
<feature type="repeat" description="PPR" evidence="4">
    <location>
        <begin position="310"/>
        <end position="344"/>
    </location>
</feature>
<evidence type="ECO:0008006" key="8">
    <source>
        <dbReference type="Google" id="ProtNLM"/>
    </source>
</evidence>
<evidence type="ECO:0000313" key="6">
    <source>
        <dbReference type="EMBL" id="WVZ67038.1"/>
    </source>
</evidence>
<evidence type="ECO:0000256" key="2">
    <source>
        <dbReference type="ARBA" id="ARBA00022737"/>
    </source>
</evidence>
<organism evidence="6 7">
    <name type="scientific">Paspalum notatum var. saurae</name>
    <dbReference type="NCBI Taxonomy" id="547442"/>
    <lineage>
        <taxon>Eukaryota</taxon>
        <taxon>Viridiplantae</taxon>
        <taxon>Streptophyta</taxon>
        <taxon>Embryophyta</taxon>
        <taxon>Tracheophyta</taxon>
        <taxon>Spermatophyta</taxon>
        <taxon>Magnoliopsida</taxon>
        <taxon>Liliopsida</taxon>
        <taxon>Poales</taxon>
        <taxon>Poaceae</taxon>
        <taxon>PACMAD clade</taxon>
        <taxon>Panicoideae</taxon>
        <taxon>Andropogonodae</taxon>
        <taxon>Paspaleae</taxon>
        <taxon>Paspalinae</taxon>
        <taxon>Paspalum</taxon>
    </lineage>
</organism>
<dbReference type="AlphaFoldDB" id="A0AAQ3T5M9"/>
<dbReference type="Pfam" id="PF12854">
    <property type="entry name" value="PPR_1"/>
    <property type="match status" value="1"/>
</dbReference>
<evidence type="ECO:0000256" key="3">
    <source>
        <dbReference type="ARBA" id="ARBA00022946"/>
    </source>
</evidence>
<dbReference type="Pfam" id="PF13041">
    <property type="entry name" value="PPR_2"/>
    <property type="match status" value="5"/>
</dbReference>
<feature type="repeat" description="PPR" evidence="4">
    <location>
        <begin position="450"/>
        <end position="484"/>
    </location>
</feature>
<feature type="repeat" description="PPR" evidence="4">
    <location>
        <begin position="485"/>
        <end position="519"/>
    </location>
</feature>
<evidence type="ECO:0000256" key="1">
    <source>
        <dbReference type="ARBA" id="ARBA00007626"/>
    </source>
</evidence>
<comment type="similarity">
    <text evidence="1">Belongs to the PPR family. P subfamily.</text>
</comment>
<dbReference type="PANTHER" id="PTHR47941">
    <property type="entry name" value="PENTATRICOPEPTIDE REPEAT-CONTAINING PROTEIN 3, MITOCHONDRIAL"/>
    <property type="match status" value="1"/>
</dbReference>
<protein>
    <recommendedName>
        <fullName evidence="8">Pentacotripeptide-repeat region of PRORP domain-containing protein</fullName>
    </recommendedName>
</protein>
<name>A0AAQ3T5M9_PASNO</name>
<feature type="region of interest" description="Disordered" evidence="5">
    <location>
        <begin position="696"/>
        <end position="723"/>
    </location>
</feature>
<dbReference type="PROSITE" id="PS51375">
    <property type="entry name" value="PPR"/>
    <property type="match status" value="11"/>
</dbReference>
<reference evidence="6 7" key="1">
    <citation type="submission" date="2024-02" db="EMBL/GenBank/DDBJ databases">
        <title>High-quality chromosome-scale genome assembly of Pensacola bahiagrass (Paspalum notatum Flugge var. saurae).</title>
        <authorList>
            <person name="Vega J.M."/>
            <person name="Podio M."/>
            <person name="Orjuela J."/>
            <person name="Siena L.A."/>
            <person name="Pessino S.C."/>
            <person name="Combes M.C."/>
            <person name="Mariac C."/>
            <person name="Albertini E."/>
            <person name="Pupilli F."/>
            <person name="Ortiz J.P.A."/>
            <person name="Leblanc O."/>
        </authorList>
    </citation>
    <scope>NUCLEOTIDE SEQUENCE [LARGE SCALE GENOMIC DNA]</scope>
    <source>
        <strain evidence="6">R1</strain>
        <tissue evidence="6">Leaf</tissue>
    </source>
</reference>
<evidence type="ECO:0000313" key="7">
    <source>
        <dbReference type="Proteomes" id="UP001341281"/>
    </source>
</evidence>
<dbReference type="Pfam" id="PF01535">
    <property type="entry name" value="PPR"/>
    <property type="match status" value="1"/>
</dbReference>
<dbReference type="InterPro" id="IPR011990">
    <property type="entry name" value="TPR-like_helical_dom_sf"/>
</dbReference>
<gene>
    <name evidence="6" type="ORF">U9M48_016177</name>
</gene>
<evidence type="ECO:0000256" key="4">
    <source>
        <dbReference type="PROSITE-ProRule" id="PRU00708"/>
    </source>
</evidence>
<proteinExistence type="inferred from homology"/>
<accession>A0AAQ3T5M9</accession>
<keyword evidence="3" id="KW-0809">Transit peptide</keyword>
<evidence type="ECO:0000256" key="5">
    <source>
        <dbReference type="SAM" id="MobiDB-lite"/>
    </source>
</evidence>
<feature type="repeat" description="PPR" evidence="4">
    <location>
        <begin position="380"/>
        <end position="414"/>
    </location>
</feature>
<dbReference type="EMBL" id="CP144747">
    <property type="protein sequence ID" value="WVZ67038.1"/>
    <property type="molecule type" value="Genomic_DNA"/>
</dbReference>
<feature type="repeat" description="PPR" evidence="4">
    <location>
        <begin position="135"/>
        <end position="169"/>
    </location>
</feature>